<keyword evidence="4" id="KW-1185">Reference proteome</keyword>
<sequence length="180" mass="20400">MASSSLTDIKRYHQVFPSFHGPDVGREFLNHVQNQFARKGMRTFNDQGIERSHTIGPEVVQGIRESKVSIVVLSPNYASSRWCLDELVEIIKCKETSEEMIVMPIFNRVSPSNVRIQNGAFGKAFDKTCEGETKEVKKRWSNALTHVGSLRGDYALLWDDDAKMLEDIATHVSLILKDKC</sequence>
<feature type="domain" description="TIR" evidence="2">
    <location>
        <begin position="11"/>
        <end position="176"/>
    </location>
</feature>
<dbReference type="SUPFAM" id="SSF52200">
    <property type="entry name" value="Toll/Interleukin receptor TIR domain"/>
    <property type="match status" value="1"/>
</dbReference>
<reference evidence="4" key="1">
    <citation type="journal article" date="2013" name="Nat. Genet.">
        <title>The Capsella rubella genome and the genomic consequences of rapid mating system evolution.</title>
        <authorList>
            <person name="Slotte T."/>
            <person name="Hazzouri K.M."/>
            <person name="Agren J.A."/>
            <person name="Koenig D."/>
            <person name="Maumus F."/>
            <person name="Guo Y.L."/>
            <person name="Steige K."/>
            <person name="Platts A.E."/>
            <person name="Escobar J.S."/>
            <person name="Newman L.K."/>
            <person name="Wang W."/>
            <person name="Mandakova T."/>
            <person name="Vello E."/>
            <person name="Smith L.M."/>
            <person name="Henz S.R."/>
            <person name="Steffen J."/>
            <person name="Takuno S."/>
            <person name="Brandvain Y."/>
            <person name="Coop G."/>
            <person name="Andolfatto P."/>
            <person name="Hu T.T."/>
            <person name="Blanchette M."/>
            <person name="Clark R.M."/>
            <person name="Quesneville H."/>
            <person name="Nordborg M."/>
            <person name="Gaut B.S."/>
            <person name="Lysak M.A."/>
            <person name="Jenkins J."/>
            <person name="Grimwood J."/>
            <person name="Chapman J."/>
            <person name="Prochnik S."/>
            <person name="Shu S."/>
            <person name="Rokhsar D."/>
            <person name="Schmutz J."/>
            <person name="Weigel D."/>
            <person name="Wright S.I."/>
        </authorList>
    </citation>
    <scope>NUCLEOTIDE SEQUENCE [LARGE SCALE GENOMIC DNA]</scope>
    <source>
        <strain evidence="4">cv. Monte Gargano</strain>
    </source>
</reference>
<organism evidence="3 4">
    <name type="scientific">Capsella rubella</name>
    <dbReference type="NCBI Taxonomy" id="81985"/>
    <lineage>
        <taxon>Eukaryota</taxon>
        <taxon>Viridiplantae</taxon>
        <taxon>Streptophyta</taxon>
        <taxon>Embryophyta</taxon>
        <taxon>Tracheophyta</taxon>
        <taxon>Spermatophyta</taxon>
        <taxon>Magnoliopsida</taxon>
        <taxon>eudicotyledons</taxon>
        <taxon>Gunneridae</taxon>
        <taxon>Pentapetalae</taxon>
        <taxon>rosids</taxon>
        <taxon>malvids</taxon>
        <taxon>Brassicales</taxon>
        <taxon>Brassicaceae</taxon>
        <taxon>Camelineae</taxon>
        <taxon>Capsella</taxon>
    </lineage>
</organism>
<dbReference type="PANTHER" id="PTHR32009:SF115">
    <property type="entry name" value="RPP1-LIKE DISEASE RESISTANCE PROTEIN-RELATED"/>
    <property type="match status" value="1"/>
</dbReference>
<proteinExistence type="predicted"/>
<protein>
    <recommendedName>
        <fullName evidence="2">TIR domain-containing protein</fullName>
    </recommendedName>
</protein>
<dbReference type="AlphaFoldDB" id="R0F183"/>
<dbReference type="PANTHER" id="PTHR32009">
    <property type="entry name" value="TMV RESISTANCE PROTEIN N-LIKE"/>
    <property type="match status" value="1"/>
</dbReference>
<dbReference type="InterPro" id="IPR035897">
    <property type="entry name" value="Toll_tir_struct_dom_sf"/>
</dbReference>
<dbReference type="KEGG" id="crb:17879116"/>
<dbReference type="Proteomes" id="UP000029121">
    <property type="component" value="Unassembled WGS sequence"/>
</dbReference>
<evidence type="ECO:0000313" key="4">
    <source>
        <dbReference type="Proteomes" id="UP000029121"/>
    </source>
</evidence>
<dbReference type="SMART" id="SM00255">
    <property type="entry name" value="TIR"/>
    <property type="match status" value="1"/>
</dbReference>
<dbReference type="EMBL" id="KB870811">
    <property type="protein sequence ID" value="EOA15387.1"/>
    <property type="molecule type" value="Genomic_DNA"/>
</dbReference>
<dbReference type="InterPro" id="IPR000157">
    <property type="entry name" value="TIR_dom"/>
</dbReference>
<dbReference type="PROSITE" id="PS50104">
    <property type="entry name" value="TIR"/>
    <property type="match status" value="1"/>
</dbReference>
<dbReference type="FunFam" id="3.40.50.10140:FF:000007">
    <property type="entry name" value="Disease resistance protein (TIR-NBS-LRR class)"/>
    <property type="match status" value="1"/>
</dbReference>
<evidence type="ECO:0000259" key="2">
    <source>
        <dbReference type="PROSITE" id="PS50104"/>
    </source>
</evidence>
<dbReference type="Gene3D" id="3.40.50.10140">
    <property type="entry name" value="Toll/interleukin-1 receptor homology (TIR) domain"/>
    <property type="match status" value="1"/>
</dbReference>
<keyword evidence="1" id="KW-0520">NAD</keyword>
<evidence type="ECO:0000256" key="1">
    <source>
        <dbReference type="ARBA" id="ARBA00023027"/>
    </source>
</evidence>
<gene>
    <name evidence="3" type="ORF">CARUB_v10006373mg</name>
</gene>
<dbReference type="Pfam" id="PF01582">
    <property type="entry name" value="TIR"/>
    <property type="match status" value="1"/>
</dbReference>
<dbReference type="GO" id="GO:0007165">
    <property type="term" value="P:signal transduction"/>
    <property type="evidence" value="ECO:0007669"/>
    <property type="project" value="InterPro"/>
</dbReference>
<name>R0F183_9BRAS</name>
<dbReference type="OrthoDB" id="6160824at2759"/>
<accession>R0F183</accession>
<evidence type="ECO:0000313" key="3">
    <source>
        <dbReference type="EMBL" id="EOA15387.1"/>
    </source>
</evidence>
<dbReference type="STRING" id="81985.R0F183"/>